<proteinExistence type="predicted"/>
<evidence type="ECO:0000313" key="2">
    <source>
        <dbReference type="Proteomes" id="UP001057402"/>
    </source>
</evidence>
<comment type="caution">
    <text evidence="1">The sequence shown here is derived from an EMBL/GenBank/DDBJ whole genome shotgun (WGS) entry which is preliminary data.</text>
</comment>
<dbReference type="Proteomes" id="UP001057402">
    <property type="component" value="Chromosome 10"/>
</dbReference>
<keyword evidence="2" id="KW-1185">Reference proteome</keyword>
<sequence>MGSVELTVTSAKDLKNVNWRNGSLSPYVVVWVDPNNKCSTRVDDEGDSFPVWDQTLSIPLPPHSTDDDTILYLDVVHAGSEPGTKPLIGSAKLTVRDVIDDVGYGERTKRSLQLKRPSGRPHGKIDVKISVREPSRYRMADPYSAPPHAYGVQTRDVSPQQYGYQYSKPQDSYYSNAPPPTAGYPSSYGSVAAAPVPAYGQQGYGSVQDSYGQPSYGGAQGSYGQPMADQQKSRFGVGTGLAVGAVAGVLGTLALQEGVDHVEDEIAERAAEKLEEDYYNSVDDY</sequence>
<protein>
    <submittedName>
        <fullName evidence="1">Uncharacterized protein</fullName>
    </submittedName>
</protein>
<reference evidence="2" key="1">
    <citation type="journal article" date="2023" name="Front. Plant Sci.">
        <title>Chromosomal-level genome assembly of Melastoma candidum provides insights into trichome evolution.</title>
        <authorList>
            <person name="Zhong Y."/>
            <person name="Wu W."/>
            <person name="Sun C."/>
            <person name="Zou P."/>
            <person name="Liu Y."/>
            <person name="Dai S."/>
            <person name="Zhou R."/>
        </authorList>
    </citation>
    <scope>NUCLEOTIDE SEQUENCE [LARGE SCALE GENOMIC DNA]</scope>
</reference>
<name>A0ACB9M717_9MYRT</name>
<gene>
    <name evidence="1" type="ORF">MLD38_033530</name>
</gene>
<organism evidence="1 2">
    <name type="scientific">Melastoma candidum</name>
    <dbReference type="NCBI Taxonomy" id="119954"/>
    <lineage>
        <taxon>Eukaryota</taxon>
        <taxon>Viridiplantae</taxon>
        <taxon>Streptophyta</taxon>
        <taxon>Embryophyta</taxon>
        <taxon>Tracheophyta</taxon>
        <taxon>Spermatophyta</taxon>
        <taxon>Magnoliopsida</taxon>
        <taxon>eudicotyledons</taxon>
        <taxon>Gunneridae</taxon>
        <taxon>Pentapetalae</taxon>
        <taxon>rosids</taxon>
        <taxon>malvids</taxon>
        <taxon>Myrtales</taxon>
        <taxon>Melastomataceae</taxon>
        <taxon>Melastomatoideae</taxon>
        <taxon>Melastomateae</taxon>
        <taxon>Melastoma</taxon>
    </lineage>
</organism>
<dbReference type="EMBL" id="CM042889">
    <property type="protein sequence ID" value="KAI4320002.1"/>
    <property type="molecule type" value="Genomic_DNA"/>
</dbReference>
<accession>A0ACB9M717</accession>
<evidence type="ECO:0000313" key="1">
    <source>
        <dbReference type="EMBL" id="KAI4320002.1"/>
    </source>
</evidence>